<name>A0A1G7A6K7_NIADE</name>
<protein>
    <submittedName>
        <fullName evidence="1">Uncharacterized protein</fullName>
    </submittedName>
</protein>
<dbReference type="EMBL" id="FMZO01000021">
    <property type="protein sequence ID" value="SDE10420.1"/>
    <property type="molecule type" value="Genomic_DNA"/>
</dbReference>
<dbReference type="AlphaFoldDB" id="A0A1G7A6K7"/>
<reference evidence="2" key="1">
    <citation type="submission" date="2016-10" db="EMBL/GenBank/DDBJ databases">
        <authorList>
            <person name="Varghese N."/>
            <person name="Submissions S."/>
        </authorList>
    </citation>
    <scope>NUCLEOTIDE SEQUENCE [LARGE SCALE GENOMIC DNA]</scope>
    <source>
        <strain evidence="2">DSM 25811 / CCM 8410 / LMG 26954 / E90</strain>
    </source>
</reference>
<evidence type="ECO:0000313" key="1">
    <source>
        <dbReference type="EMBL" id="SDE10420.1"/>
    </source>
</evidence>
<organism evidence="1 2">
    <name type="scientific">Niabella drilacis (strain DSM 25811 / CCM 8410 / CCUG 62505 / LMG 26954 / E90)</name>
    <dbReference type="NCBI Taxonomy" id="1285928"/>
    <lineage>
        <taxon>Bacteria</taxon>
        <taxon>Pseudomonadati</taxon>
        <taxon>Bacteroidota</taxon>
        <taxon>Chitinophagia</taxon>
        <taxon>Chitinophagales</taxon>
        <taxon>Chitinophagaceae</taxon>
        <taxon>Niabella</taxon>
    </lineage>
</organism>
<evidence type="ECO:0000313" key="2">
    <source>
        <dbReference type="Proteomes" id="UP000198757"/>
    </source>
</evidence>
<sequence length="153" mass="17139">MRVLLHCYPESRCIKRPQSFFLQPFFLAGSGSSRSTLFSSCLKRPIFPPRKYAIIFATGSRYGAALPVRLTRHIWGYILPHPLQHFCCIRISGVLPRVTATRCYRPECSVACGTLSSGNAPSYILNICPKGPHKRQICLSYSVTSAGQIYTPR</sequence>
<dbReference type="STRING" id="1285928.SAMN04487894_12131"/>
<dbReference type="Proteomes" id="UP000198757">
    <property type="component" value="Unassembled WGS sequence"/>
</dbReference>
<gene>
    <name evidence="1" type="ORF">SAMN04487894_12131</name>
</gene>
<proteinExistence type="predicted"/>
<keyword evidence="2" id="KW-1185">Reference proteome</keyword>
<accession>A0A1G7A6K7</accession>